<evidence type="ECO:0000256" key="1">
    <source>
        <dbReference type="ARBA" id="ARBA00004141"/>
    </source>
</evidence>
<evidence type="ECO:0000313" key="10">
    <source>
        <dbReference type="Proteomes" id="UP000639403"/>
    </source>
</evidence>
<name>A0A8H7NXT4_9APHY</name>
<dbReference type="EMBL" id="JADOXO010000238">
    <property type="protein sequence ID" value="KAF9808572.1"/>
    <property type="molecule type" value="Genomic_DNA"/>
</dbReference>
<dbReference type="GO" id="GO:0016125">
    <property type="term" value="P:sterol metabolic process"/>
    <property type="evidence" value="ECO:0007669"/>
    <property type="project" value="InterPro"/>
</dbReference>
<sequence length="214" mass="24127">MSGAVAESVPIFTATSAYSLAFVLVVGVVAWTASNTLLPRTAGWKDRFTFIWLAFDAGIHFVFEGSFLWVSTFGRQANTGTGVFAEMWKEYARADARWGFADPTVVSLEILTVLGAGPICCYILKQLVQDDPARHFWIIVLSTAELYGGWMTFCPEWLTGSQYLNTSNAFHFWVYLVARRSIAVFIPLWLMVDSYRHLAQSLRAVQKAERFKKN</sequence>
<dbReference type="PROSITE" id="PS51751">
    <property type="entry name" value="EXPERA"/>
    <property type="match status" value="1"/>
</dbReference>
<dbReference type="InterPro" id="IPR007905">
    <property type="entry name" value="EBP"/>
</dbReference>
<comment type="subcellular location">
    <subcellularLocation>
        <location evidence="1">Membrane</location>
        <topology evidence="1">Multi-pass membrane protein</topology>
    </subcellularLocation>
</comment>
<dbReference type="PANTHER" id="PTHR14207:SF1">
    <property type="entry name" value="EMOPAMIL-BINDING PROTEIN-LIKE"/>
    <property type="match status" value="1"/>
</dbReference>
<reference evidence="9" key="1">
    <citation type="submission" date="2020-11" db="EMBL/GenBank/DDBJ databases">
        <authorList>
            <person name="Koelle M."/>
            <person name="Horta M.A.C."/>
            <person name="Nowrousian M."/>
            <person name="Ohm R.A."/>
            <person name="Benz P."/>
            <person name="Pilgard A."/>
        </authorList>
    </citation>
    <scope>NUCLEOTIDE SEQUENCE</scope>
    <source>
        <strain evidence="9">FPRL280</strain>
    </source>
</reference>
<organism evidence="9 10">
    <name type="scientific">Rhodonia placenta</name>
    <dbReference type="NCBI Taxonomy" id="104341"/>
    <lineage>
        <taxon>Eukaryota</taxon>
        <taxon>Fungi</taxon>
        <taxon>Dikarya</taxon>
        <taxon>Basidiomycota</taxon>
        <taxon>Agaricomycotina</taxon>
        <taxon>Agaricomycetes</taxon>
        <taxon>Polyporales</taxon>
        <taxon>Adustoporiaceae</taxon>
        <taxon>Rhodonia</taxon>
    </lineage>
</organism>
<keyword evidence="5 6" id="KW-0472">Membrane</keyword>
<evidence type="ECO:0000313" key="9">
    <source>
        <dbReference type="EMBL" id="KAF9808572.1"/>
    </source>
</evidence>
<comment type="similarity">
    <text evidence="2">Belongs to the EBP family.</text>
</comment>
<evidence type="ECO:0000256" key="7">
    <source>
        <dbReference type="SAM" id="Phobius"/>
    </source>
</evidence>
<dbReference type="GO" id="GO:0047750">
    <property type="term" value="F:cholestenol delta-isomerase activity"/>
    <property type="evidence" value="ECO:0007669"/>
    <property type="project" value="InterPro"/>
</dbReference>
<proteinExistence type="inferred from homology"/>
<feature type="transmembrane region" description="Helical" evidence="7">
    <location>
        <begin position="105"/>
        <end position="124"/>
    </location>
</feature>
<feature type="transmembrane region" description="Helical" evidence="7">
    <location>
        <begin position="173"/>
        <end position="192"/>
    </location>
</feature>
<protein>
    <recommendedName>
        <fullName evidence="8">EXPERA domain-containing protein</fullName>
    </recommendedName>
</protein>
<dbReference type="AlphaFoldDB" id="A0A8H7NXT4"/>
<evidence type="ECO:0000256" key="6">
    <source>
        <dbReference type="PROSITE-ProRule" id="PRU01087"/>
    </source>
</evidence>
<dbReference type="PANTHER" id="PTHR14207">
    <property type="entry name" value="STEROL ISOMERASE"/>
    <property type="match status" value="1"/>
</dbReference>
<dbReference type="Proteomes" id="UP000639403">
    <property type="component" value="Unassembled WGS sequence"/>
</dbReference>
<comment type="caution">
    <text evidence="9">The sequence shown here is derived from an EMBL/GenBank/DDBJ whole genome shotgun (WGS) entry which is preliminary data.</text>
</comment>
<feature type="transmembrane region" description="Helical" evidence="7">
    <location>
        <begin position="136"/>
        <end position="153"/>
    </location>
</feature>
<evidence type="ECO:0000256" key="5">
    <source>
        <dbReference type="ARBA" id="ARBA00023136"/>
    </source>
</evidence>
<feature type="transmembrane region" description="Helical" evidence="7">
    <location>
        <begin position="17"/>
        <end position="38"/>
    </location>
</feature>
<evidence type="ECO:0000259" key="8">
    <source>
        <dbReference type="PROSITE" id="PS51751"/>
    </source>
</evidence>
<feature type="domain" description="EXPERA" evidence="8">
    <location>
        <begin position="45"/>
        <end position="191"/>
    </location>
</feature>
<evidence type="ECO:0000256" key="2">
    <source>
        <dbReference type="ARBA" id="ARBA00008337"/>
    </source>
</evidence>
<dbReference type="GO" id="GO:0016020">
    <property type="term" value="C:membrane"/>
    <property type="evidence" value="ECO:0007669"/>
    <property type="project" value="UniProtKB-SubCell"/>
</dbReference>
<dbReference type="Pfam" id="PF05241">
    <property type="entry name" value="EBP"/>
    <property type="match status" value="1"/>
</dbReference>
<dbReference type="InterPro" id="IPR033118">
    <property type="entry name" value="EXPERA"/>
</dbReference>
<evidence type="ECO:0000256" key="4">
    <source>
        <dbReference type="ARBA" id="ARBA00022989"/>
    </source>
</evidence>
<dbReference type="GO" id="GO:0005783">
    <property type="term" value="C:endoplasmic reticulum"/>
    <property type="evidence" value="ECO:0007669"/>
    <property type="project" value="TreeGrafter"/>
</dbReference>
<gene>
    <name evidence="9" type="ORF">IEO21_07816</name>
</gene>
<keyword evidence="4 6" id="KW-1133">Transmembrane helix</keyword>
<feature type="transmembrane region" description="Helical" evidence="7">
    <location>
        <begin position="50"/>
        <end position="70"/>
    </location>
</feature>
<accession>A0A8H7NXT4</accession>
<keyword evidence="3 6" id="KW-0812">Transmembrane</keyword>
<reference evidence="9" key="2">
    <citation type="journal article" name="Front. Microbiol.">
        <title>Degradative Capacity of Two Strains of Rhodonia placenta: From Phenotype to Genotype.</title>
        <authorList>
            <person name="Kolle M."/>
            <person name="Horta M.A.C."/>
            <person name="Nowrousian M."/>
            <person name="Ohm R.A."/>
            <person name="Benz J.P."/>
            <person name="Pilgard A."/>
        </authorList>
    </citation>
    <scope>NUCLEOTIDE SEQUENCE</scope>
    <source>
        <strain evidence="9">FPRL280</strain>
    </source>
</reference>
<evidence type="ECO:0000256" key="3">
    <source>
        <dbReference type="ARBA" id="ARBA00022692"/>
    </source>
</evidence>